<dbReference type="EMBL" id="CP013650">
    <property type="protein sequence ID" value="ALS97623.1"/>
    <property type="molecule type" value="Genomic_DNA"/>
</dbReference>
<dbReference type="InterPro" id="IPR005182">
    <property type="entry name" value="YdbS-like_PH"/>
</dbReference>
<keyword evidence="1" id="KW-0812">Transmembrane</keyword>
<dbReference type="KEGG" id="lal:AT746_04615"/>
<dbReference type="Pfam" id="PF03703">
    <property type="entry name" value="bPH_2"/>
    <property type="match status" value="1"/>
</dbReference>
<evidence type="ECO:0000259" key="2">
    <source>
        <dbReference type="Pfam" id="PF03703"/>
    </source>
</evidence>
<dbReference type="STRING" id="1526571.AT746_04615"/>
<gene>
    <name evidence="3" type="ORF">AT746_04615</name>
</gene>
<dbReference type="AlphaFoldDB" id="A0A0U2ZER4"/>
<evidence type="ECO:0000313" key="3">
    <source>
        <dbReference type="EMBL" id="ALS97623.1"/>
    </source>
</evidence>
<dbReference type="PANTHER" id="PTHR34473">
    <property type="entry name" value="UPF0699 TRANSMEMBRANE PROTEIN YDBS"/>
    <property type="match status" value="1"/>
</dbReference>
<keyword evidence="4" id="KW-1185">Reference proteome</keyword>
<feature type="transmembrane region" description="Helical" evidence="1">
    <location>
        <begin position="72"/>
        <end position="89"/>
    </location>
</feature>
<name>A0A0U2ZER4_9ALTE</name>
<dbReference type="Proteomes" id="UP000068447">
    <property type="component" value="Chromosome"/>
</dbReference>
<protein>
    <recommendedName>
        <fullName evidence="2">YdbS-like PH domain-containing protein</fullName>
    </recommendedName>
</protein>
<keyword evidence="1" id="KW-1133">Transmembrane helix</keyword>
<dbReference type="OrthoDB" id="1750577at2"/>
<organism evidence="3 4">
    <name type="scientific">Lacimicrobium alkaliphilum</name>
    <dbReference type="NCBI Taxonomy" id="1526571"/>
    <lineage>
        <taxon>Bacteria</taxon>
        <taxon>Pseudomonadati</taxon>
        <taxon>Pseudomonadota</taxon>
        <taxon>Gammaproteobacteria</taxon>
        <taxon>Alteromonadales</taxon>
        <taxon>Alteromonadaceae</taxon>
        <taxon>Lacimicrobium</taxon>
    </lineage>
</organism>
<feature type="transmembrane region" description="Helical" evidence="1">
    <location>
        <begin position="34"/>
        <end position="52"/>
    </location>
</feature>
<sequence length="178" mass="20229">MHNEEFVNPQLNELPDIEELEFTPMSRLYPKLNLLVNLCFFLLLLLVTVALQWQSWLSLPQFITAHLDSTRLGLSIAAVVIPGYFYLADKRKGYALRQHDLSYRSGLIFISVTTQPVLRIQHVELKRGPIERKAGLASLQVFSAGGAMHTFAIPGLPLAKAKQIRRFILEHKDIAQHD</sequence>
<proteinExistence type="predicted"/>
<evidence type="ECO:0000313" key="4">
    <source>
        <dbReference type="Proteomes" id="UP000068447"/>
    </source>
</evidence>
<dbReference type="PANTHER" id="PTHR34473:SF2">
    <property type="entry name" value="UPF0699 TRANSMEMBRANE PROTEIN YDBT"/>
    <property type="match status" value="1"/>
</dbReference>
<feature type="domain" description="YdbS-like PH" evidence="2">
    <location>
        <begin position="92"/>
        <end position="168"/>
    </location>
</feature>
<reference evidence="3 4" key="1">
    <citation type="submission" date="2015-12" db="EMBL/GenBank/DDBJ databases">
        <title>Complete genome of Lacimicrobium alkaliphilum KCTC 32984.</title>
        <authorList>
            <person name="Kim S.-G."/>
            <person name="Lee Y.-J."/>
        </authorList>
    </citation>
    <scope>NUCLEOTIDE SEQUENCE [LARGE SCALE GENOMIC DNA]</scope>
    <source>
        <strain evidence="3 4">YelD216</strain>
    </source>
</reference>
<accession>A0A0U2ZER4</accession>
<evidence type="ECO:0000256" key="1">
    <source>
        <dbReference type="SAM" id="Phobius"/>
    </source>
</evidence>
<keyword evidence="1" id="KW-0472">Membrane</keyword>
<dbReference type="RefSeq" id="WP_062477092.1">
    <property type="nucleotide sequence ID" value="NZ_CP013650.1"/>
</dbReference>